<dbReference type="PANTHER" id="PTHR45919:SF1">
    <property type="entry name" value="GDP-MAN:MAN(3)GLCNAC(2)-PP-DOL ALPHA-1,2-MANNOSYLTRANSFERASE"/>
    <property type="match status" value="1"/>
</dbReference>
<accession>G9BAK8</accession>
<dbReference type="InterPro" id="IPR001296">
    <property type="entry name" value="Glyco_trans_1"/>
</dbReference>
<evidence type="ECO:0000313" key="2">
    <source>
        <dbReference type="EMBL" id="ADP09424.1"/>
    </source>
</evidence>
<name>G9BAK8_9ARCH</name>
<dbReference type="Pfam" id="PF00534">
    <property type="entry name" value="Glycos_transf_1"/>
    <property type="match status" value="1"/>
</dbReference>
<feature type="domain" description="Glycosyl transferase family 1" evidence="1">
    <location>
        <begin position="196"/>
        <end position="359"/>
    </location>
</feature>
<reference evidence="2" key="1">
    <citation type="journal article" date="2012" name="Environ. Microbiol.">
        <title>Genetic structure of three fosmid-fragments encoding 16S rRNA genes of the Miscellaneous Crenarchaeotic Group (MCG): implications for physiology and evolution of marine sedimentary archaea.</title>
        <authorList>
            <person name="Li P.Y."/>
            <person name="Xie B.B."/>
            <person name="Zhang X.Y."/>
            <person name="Qin Q.L."/>
            <person name="Dang H.Y."/>
            <person name="Wang X.M."/>
            <person name="Chen X.L."/>
            <person name="Yu J."/>
            <person name="Zhang Y.Z."/>
        </authorList>
    </citation>
    <scope>NUCLEOTIDE SEQUENCE</scope>
</reference>
<keyword evidence="2" id="KW-0808">Transferase</keyword>
<sequence length="387" mass="44026">MRIGLVHPSLSTIGGAELVFLEMIIALQESGHTVTAYTTDRVDWKKIGRDLRYHAVPENECYVFQQLPRTRITIVNLFLFAYSYLRLLFCAKRSEEALSINNYGEIFPSMADISYVHSVPLIAIDGKNGENPYQIPFWRITSRLYALLYHILEKITEPNMVITNSSYNAEIIKRHSRIETLVLHPPVNSITKDCDVSEKENVILTVSRINSKKNLSIIPEVAERVDGEVKFVIMGRTDERSMAVLKDIQESSRKHGVADRLDVVLDPDRGEIEEAFRRASIYLSTQPTEAFGMAVVEAMAAGCIPVVPRDGGPWFDVLDGRQGRFGFSFTNPGQAAELIRRILSNENLRLEISKRARRRSLKYCSERFRARFLSLIEGFHERTLASN</sequence>
<evidence type="ECO:0000259" key="1">
    <source>
        <dbReference type="Pfam" id="PF00534"/>
    </source>
</evidence>
<gene>
    <name evidence="2" type="ORF">E6-3G_9</name>
</gene>
<protein>
    <submittedName>
        <fullName evidence="2">Glycosyltransferase</fullName>
    </submittedName>
</protein>
<dbReference type="GO" id="GO:0006487">
    <property type="term" value="P:protein N-linked glycosylation"/>
    <property type="evidence" value="ECO:0007669"/>
    <property type="project" value="TreeGrafter"/>
</dbReference>
<dbReference type="InterPro" id="IPR038013">
    <property type="entry name" value="ALG11"/>
</dbReference>
<dbReference type="SUPFAM" id="SSF53756">
    <property type="entry name" value="UDP-Glycosyltransferase/glycogen phosphorylase"/>
    <property type="match status" value="1"/>
</dbReference>
<dbReference type="CDD" id="cd03801">
    <property type="entry name" value="GT4_PimA-like"/>
    <property type="match status" value="1"/>
</dbReference>
<dbReference type="Gene3D" id="3.40.50.2000">
    <property type="entry name" value="Glycogen Phosphorylase B"/>
    <property type="match status" value="2"/>
</dbReference>
<proteinExistence type="predicted"/>
<dbReference type="GO" id="GO:0004377">
    <property type="term" value="F:GDP-Man:Man(3)GlcNAc(2)-PP-Dol alpha-1,2-mannosyltransferase activity"/>
    <property type="evidence" value="ECO:0007669"/>
    <property type="project" value="InterPro"/>
</dbReference>
<organism evidence="2">
    <name type="scientific">uncultured marine crenarchaeote E6-3G</name>
    <dbReference type="NCBI Taxonomy" id="907719"/>
    <lineage>
        <taxon>Archaea</taxon>
        <taxon>Candidatus Bathyarchaeota</taxon>
        <taxon>environmental samples</taxon>
    </lineage>
</organism>
<dbReference type="GO" id="GO:0016020">
    <property type="term" value="C:membrane"/>
    <property type="evidence" value="ECO:0007669"/>
    <property type="project" value="TreeGrafter"/>
</dbReference>
<dbReference type="PANTHER" id="PTHR45919">
    <property type="entry name" value="GDP-MAN:MAN(3)GLCNAC(2)-PP-DOL ALPHA-1,2-MANNOSYLTRANSFERASE"/>
    <property type="match status" value="1"/>
</dbReference>
<dbReference type="AlphaFoldDB" id="G9BAK8"/>
<dbReference type="EMBL" id="HQ214610">
    <property type="protein sequence ID" value="ADP09424.1"/>
    <property type="molecule type" value="Genomic_DNA"/>
</dbReference>